<organism evidence="2 3">
    <name type="scientific">candidate division WWE3 bacterium</name>
    <dbReference type="NCBI Taxonomy" id="2053526"/>
    <lineage>
        <taxon>Bacteria</taxon>
        <taxon>Katanobacteria</taxon>
    </lineage>
</organism>
<feature type="non-terminal residue" evidence="2">
    <location>
        <position position="1"/>
    </location>
</feature>
<reference evidence="2" key="1">
    <citation type="submission" date="2020-04" db="EMBL/GenBank/DDBJ databases">
        <authorList>
            <person name="Zhang T."/>
        </authorList>
    </citation>
    <scope>NUCLEOTIDE SEQUENCE</scope>
    <source>
        <strain evidence="2">HKST-UBA79</strain>
    </source>
</reference>
<evidence type="ECO:0000313" key="3">
    <source>
        <dbReference type="Proteomes" id="UP000740557"/>
    </source>
</evidence>
<proteinExistence type="predicted"/>
<dbReference type="EMBL" id="JAGQNX010000101">
    <property type="protein sequence ID" value="MCA9308519.1"/>
    <property type="molecule type" value="Genomic_DNA"/>
</dbReference>
<accession>A0A955EBN9</accession>
<feature type="transmembrane region" description="Helical" evidence="1">
    <location>
        <begin position="133"/>
        <end position="159"/>
    </location>
</feature>
<evidence type="ECO:0000313" key="2">
    <source>
        <dbReference type="EMBL" id="MCA9308519.1"/>
    </source>
</evidence>
<keyword evidence="1" id="KW-0812">Transmembrane</keyword>
<feature type="transmembrane region" description="Helical" evidence="1">
    <location>
        <begin position="94"/>
        <end position="112"/>
    </location>
</feature>
<reference evidence="2" key="2">
    <citation type="journal article" date="2021" name="Microbiome">
        <title>Successional dynamics and alternative stable states in a saline activated sludge microbial community over 9 years.</title>
        <authorList>
            <person name="Wang Y."/>
            <person name="Ye J."/>
            <person name="Ju F."/>
            <person name="Liu L."/>
            <person name="Boyd J.A."/>
            <person name="Deng Y."/>
            <person name="Parks D.H."/>
            <person name="Jiang X."/>
            <person name="Yin X."/>
            <person name="Woodcroft B.J."/>
            <person name="Tyson G.W."/>
            <person name="Hugenholtz P."/>
            <person name="Polz M.F."/>
            <person name="Zhang T."/>
        </authorList>
    </citation>
    <scope>NUCLEOTIDE SEQUENCE</scope>
    <source>
        <strain evidence="2">HKST-UBA79</strain>
    </source>
</reference>
<protein>
    <submittedName>
        <fullName evidence="2">Uncharacterized protein</fullName>
    </submittedName>
</protein>
<keyword evidence="1" id="KW-1133">Transmembrane helix</keyword>
<sequence>AYVTASNTNGNIYEGDFITSSSNSGIAQLATRSGTILGVALEDLVYDNSGKGELLVSVDIRNQFIDNNLRVNLLDALRSGYDAPFLTPVASLRYILAVLIILGSFILGFSTFGRSSTSGIQALGRNPLAKSAIQVSMMFNFLLTALIMFLGLFLAYLVLTL</sequence>
<dbReference type="AlphaFoldDB" id="A0A955EBN9"/>
<gene>
    <name evidence="2" type="ORF">KC980_03330</name>
</gene>
<evidence type="ECO:0000256" key="1">
    <source>
        <dbReference type="SAM" id="Phobius"/>
    </source>
</evidence>
<keyword evidence="1" id="KW-0472">Membrane</keyword>
<name>A0A955EBN9_UNCKA</name>
<comment type="caution">
    <text evidence="2">The sequence shown here is derived from an EMBL/GenBank/DDBJ whole genome shotgun (WGS) entry which is preliminary data.</text>
</comment>
<dbReference type="Proteomes" id="UP000740557">
    <property type="component" value="Unassembled WGS sequence"/>
</dbReference>